<keyword evidence="1" id="KW-1133">Transmembrane helix</keyword>
<accession>R0LBL0</accession>
<protein>
    <submittedName>
        <fullName evidence="2">Uncharacterized protein</fullName>
    </submittedName>
</protein>
<reference evidence="3" key="1">
    <citation type="journal article" date="2013" name="Nat. Genet.">
        <title>The duck genome and transcriptome provide insight into an avian influenza virus reservoir species.</title>
        <authorList>
            <person name="Huang Y."/>
            <person name="Li Y."/>
            <person name="Burt D.W."/>
            <person name="Chen H."/>
            <person name="Zhang Y."/>
            <person name="Qian W."/>
            <person name="Kim H."/>
            <person name="Gan S."/>
            <person name="Zhao Y."/>
            <person name="Li J."/>
            <person name="Yi K."/>
            <person name="Feng H."/>
            <person name="Zhu P."/>
            <person name="Li B."/>
            <person name="Liu Q."/>
            <person name="Fairley S."/>
            <person name="Magor K.E."/>
            <person name="Du Z."/>
            <person name="Hu X."/>
            <person name="Goodman L."/>
            <person name="Tafer H."/>
            <person name="Vignal A."/>
            <person name="Lee T."/>
            <person name="Kim K.W."/>
            <person name="Sheng Z."/>
            <person name="An Y."/>
            <person name="Searle S."/>
            <person name="Herrero J."/>
            <person name="Groenen M.A."/>
            <person name="Crooijmans R.P."/>
            <person name="Faraut T."/>
            <person name="Cai Q."/>
            <person name="Webster R.G."/>
            <person name="Aldridge J.R."/>
            <person name="Warren W.C."/>
            <person name="Bartschat S."/>
            <person name="Kehr S."/>
            <person name="Marz M."/>
            <person name="Stadler P.F."/>
            <person name="Smith J."/>
            <person name="Kraus R.H."/>
            <person name="Zhao Y."/>
            <person name="Ren L."/>
            <person name="Fei J."/>
            <person name="Morisson M."/>
            <person name="Kaiser P."/>
            <person name="Griffin D.K."/>
            <person name="Rao M."/>
            <person name="Pitel F."/>
            <person name="Wang J."/>
            <person name="Li N."/>
        </authorList>
    </citation>
    <scope>NUCLEOTIDE SEQUENCE [LARGE SCALE GENOMIC DNA]</scope>
</reference>
<gene>
    <name evidence="2" type="ORF">Anapl_11486</name>
</gene>
<evidence type="ECO:0000313" key="2">
    <source>
        <dbReference type="EMBL" id="EOB03079.1"/>
    </source>
</evidence>
<keyword evidence="1" id="KW-0812">Transmembrane</keyword>
<dbReference type="Gene3D" id="1.10.238.10">
    <property type="entry name" value="EF-hand"/>
    <property type="match status" value="1"/>
</dbReference>
<feature type="transmembrane region" description="Helical" evidence="1">
    <location>
        <begin position="12"/>
        <end position="31"/>
    </location>
</feature>
<proteinExistence type="predicted"/>
<dbReference type="EMBL" id="KB742895">
    <property type="protein sequence ID" value="EOB03079.1"/>
    <property type="molecule type" value="Genomic_DNA"/>
</dbReference>
<sequence length="131" mass="14536">MHVTVSGAAIKIVRSWLVLHARTFYFFFLIVRQMLNRMAQTIGTSESAGLLNQLCTLLNETQRGSDSTALPHSLTTAWAEQSCATPQPGSHLCRQQLMQGASPVTKDEFLNYYSAVSASVDTDAYFILMMQ</sequence>
<keyword evidence="1" id="KW-0472">Membrane</keyword>
<organism evidence="2 3">
    <name type="scientific">Anas platyrhynchos</name>
    <name type="common">Mallard</name>
    <name type="synonym">Anas boschas</name>
    <dbReference type="NCBI Taxonomy" id="8839"/>
    <lineage>
        <taxon>Eukaryota</taxon>
        <taxon>Metazoa</taxon>
        <taxon>Chordata</taxon>
        <taxon>Craniata</taxon>
        <taxon>Vertebrata</taxon>
        <taxon>Euteleostomi</taxon>
        <taxon>Archelosauria</taxon>
        <taxon>Archosauria</taxon>
        <taxon>Dinosauria</taxon>
        <taxon>Saurischia</taxon>
        <taxon>Theropoda</taxon>
        <taxon>Coelurosauria</taxon>
        <taxon>Aves</taxon>
        <taxon>Neognathae</taxon>
        <taxon>Galloanserae</taxon>
        <taxon>Anseriformes</taxon>
        <taxon>Anatidae</taxon>
        <taxon>Anatinae</taxon>
        <taxon>Anas</taxon>
    </lineage>
</organism>
<dbReference type="Proteomes" id="UP000296049">
    <property type="component" value="Unassembled WGS sequence"/>
</dbReference>
<evidence type="ECO:0000256" key="1">
    <source>
        <dbReference type="SAM" id="Phobius"/>
    </source>
</evidence>
<evidence type="ECO:0000313" key="3">
    <source>
        <dbReference type="Proteomes" id="UP000296049"/>
    </source>
</evidence>
<name>R0LBL0_ANAPL</name>
<dbReference type="AlphaFoldDB" id="R0LBL0"/>
<keyword evidence="3" id="KW-1185">Reference proteome</keyword>